<organism evidence="2 3">
    <name type="scientific">Asterophora parasitica</name>
    <dbReference type="NCBI Taxonomy" id="117018"/>
    <lineage>
        <taxon>Eukaryota</taxon>
        <taxon>Fungi</taxon>
        <taxon>Dikarya</taxon>
        <taxon>Basidiomycota</taxon>
        <taxon>Agaricomycotina</taxon>
        <taxon>Agaricomycetes</taxon>
        <taxon>Agaricomycetidae</taxon>
        <taxon>Agaricales</taxon>
        <taxon>Tricholomatineae</taxon>
        <taxon>Lyophyllaceae</taxon>
        <taxon>Asterophora</taxon>
    </lineage>
</organism>
<comment type="caution">
    <text evidence="2">The sequence shown here is derived from an EMBL/GenBank/DDBJ whole genome shotgun (WGS) entry which is preliminary data.</text>
</comment>
<dbReference type="AlphaFoldDB" id="A0A9P7GD61"/>
<gene>
    <name evidence="2" type="ORF">DXG03_006862</name>
</gene>
<sequence length="456" mass="50004">MTEALWTYKIELRRLSVPHISAGSELSAPLTHSITLSRSDTSPPLLTFIMKYSQAALIACVGGATLASAFPLGQSTSVDIESRDFDDQLVSSRAFDDELFERGGLNVPERADHLSRPATIHRSRDFDDQLLSSRGFFDNTWNRLWGDGKAKKSKPAAEATPAAAPPKPQAPASADAGELEAREFDEEMYIREFEELFTRSKPTPAPDADDTNRTPRPVRPSQDHQSNRPSRGILLNGNPSGGPRRATGGKRVQFADSTIGGRDFDEEMYARELLVPRKETFGGYLEKPKKSSDTRPRPRPQNPPQNPPNQPLRSILNGGSRNNGSGGSGSGGTRSGGGGSGGERRVHFATRELEQEFVARSSKGEEDSGRPFGGISRAKPLQDYEQGSRRPFGGISRAKPLQDYEQGSRRPFGGISRAKPLPLPKGSDQGSRRPFKRDLGLDDDLYTRDFELDQLD</sequence>
<evidence type="ECO:0000256" key="1">
    <source>
        <dbReference type="SAM" id="MobiDB-lite"/>
    </source>
</evidence>
<keyword evidence="3" id="KW-1185">Reference proteome</keyword>
<protein>
    <submittedName>
        <fullName evidence="2">Uncharacterized protein</fullName>
    </submittedName>
</protein>
<reference evidence="2" key="2">
    <citation type="submission" date="2021-10" db="EMBL/GenBank/DDBJ databases">
        <title>Phylogenomics reveals ancestral predisposition of the termite-cultivated fungus Termitomyces towards a domesticated lifestyle.</title>
        <authorList>
            <person name="Auxier B."/>
            <person name="Grum-Grzhimaylo A."/>
            <person name="Cardenas M.E."/>
            <person name="Lodge J.D."/>
            <person name="Laessoe T."/>
            <person name="Pedersen O."/>
            <person name="Smith M.E."/>
            <person name="Kuyper T.W."/>
            <person name="Franco-Molano E.A."/>
            <person name="Baroni T.J."/>
            <person name="Aanen D.K."/>
        </authorList>
    </citation>
    <scope>NUCLEOTIDE SEQUENCE</scope>
    <source>
        <strain evidence="2">AP01</strain>
        <tissue evidence="2">Mycelium</tissue>
    </source>
</reference>
<accession>A0A9P7GD61</accession>
<proteinExistence type="predicted"/>
<dbReference type="EMBL" id="JABCKV010000048">
    <property type="protein sequence ID" value="KAG5645145.1"/>
    <property type="molecule type" value="Genomic_DNA"/>
</dbReference>
<dbReference type="Proteomes" id="UP000775547">
    <property type="component" value="Unassembled WGS sequence"/>
</dbReference>
<feature type="compositionally biased region" description="Basic and acidic residues" evidence="1">
    <location>
        <begin position="268"/>
        <end position="296"/>
    </location>
</feature>
<feature type="compositionally biased region" description="Pro residues" evidence="1">
    <location>
        <begin position="299"/>
        <end position="310"/>
    </location>
</feature>
<evidence type="ECO:0000313" key="2">
    <source>
        <dbReference type="EMBL" id="KAG5645145.1"/>
    </source>
</evidence>
<feature type="compositionally biased region" description="Gly residues" evidence="1">
    <location>
        <begin position="324"/>
        <end position="341"/>
    </location>
</feature>
<feature type="region of interest" description="Disordered" evidence="1">
    <location>
        <begin position="148"/>
        <end position="178"/>
    </location>
</feature>
<name>A0A9P7GD61_9AGAR</name>
<feature type="compositionally biased region" description="Basic and acidic residues" evidence="1">
    <location>
        <begin position="342"/>
        <end position="354"/>
    </location>
</feature>
<feature type="region of interest" description="Disordered" evidence="1">
    <location>
        <begin position="196"/>
        <end position="440"/>
    </location>
</feature>
<reference evidence="2" key="1">
    <citation type="submission" date="2020-07" db="EMBL/GenBank/DDBJ databases">
        <authorList>
            <person name="Nieuwenhuis M."/>
            <person name="Van De Peppel L.J.J."/>
        </authorList>
    </citation>
    <scope>NUCLEOTIDE SEQUENCE</scope>
    <source>
        <strain evidence="2">AP01</strain>
        <tissue evidence="2">Mycelium</tissue>
    </source>
</reference>
<evidence type="ECO:0000313" key="3">
    <source>
        <dbReference type="Proteomes" id="UP000775547"/>
    </source>
</evidence>